<dbReference type="AlphaFoldDB" id="A0A7X5YJH2"/>
<dbReference type="InterPro" id="IPR019734">
    <property type="entry name" value="TPR_rpt"/>
</dbReference>
<dbReference type="Gene3D" id="1.25.40.10">
    <property type="entry name" value="Tetratricopeptide repeat domain"/>
    <property type="match status" value="1"/>
</dbReference>
<organism evidence="3 4">
    <name type="scientific">Brevundimonas alba</name>
    <dbReference type="NCBI Taxonomy" id="74314"/>
    <lineage>
        <taxon>Bacteria</taxon>
        <taxon>Pseudomonadati</taxon>
        <taxon>Pseudomonadota</taxon>
        <taxon>Alphaproteobacteria</taxon>
        <taxon>Caulobacterales</taxon>
        <taxon>Caulobacteraceae</taxon>
        <taxon>Brevundimonas</taxon>
    </lineage>
</organism>
<gene>
    <name evidence="3" type="ORF">GGQ87_001343</name>
</gene>
<dbReference type="Proteomes" id="UP000587415">
    <property type="component" value="Unassembled WGS sequence"/>
</dbReference>
<dbReference type="InterPro" id="IPR011990">
    <property type="entry name" value="TPR-like_helical_dom_sf"/>
</dbReference>
<evidence type="ECO:0000313" key="3">
    <source>
        <dbReference type="EMBL" id="NJC41085.1"/>
    </source>
</evidence>
<keyword evidence="2" id="KW-0732">Signal</keyword>
<comment type="caution">
    <text evidence="3">The sequence shown here is derived from an EMBL/GenBank/DDBJ whole genome shotgun (WGS) entry which is preliminary data.</text>
</comment>
<feature type="chain" id="PRO_5031034602" evidence="2">
    <location>
        <begin position="27"/>
        <end position="277"/>
    </location>
</feature>
<evidence type="ECO:0000256" key="1">
    <source>
        <dbReference type="PROSITE-ProRule" id="PRU00339"/>
    </source>
</evidence>
<proteinExistence type="predicted"/>
<dbReference type="SUPFAM" id="SSF48452">
    <property type="entry name" value="TPR-like"/>
    <property type="match status" value="1"/>
</dbReference>
<dbReference type="EMBL" id="JAATJM010000001">
    <property type="protein sequence ID" value="NJC41085.1"/>
    <property type="molecule type" value="Genomic_DNA"/>
</dbReference>
<protein>
    <submittedName>
        <fullName evidence="3">Tetratricopeptide (TPR) repeat protein</fullName>
    </submittedName>
</protein>
<name>A0A7X5YJH2_9CAUL</name>
<accession>A0A7X5YJH2</accession>
<feature type="repeat" description="TPR" evidence="1">
    <location>
        <begin position="210"/>
        <end position="243"/>
    </location>
</feature>
<dbReference type="RefSeq" id="WP_168045910.1">
    <property type="nucleotide sequence ID" value="NZ_JAATJM010000001.1"/>
</dbReference>
<keyword evidence="1" id="KW-0802">TPR repeat</keyword>
<keyword evidence="4" id="KW-1185">Reference proteome</keyword>
<evidence type="ECO:0000256" key="2">
    <source>
        <dbReference type="SAM" id="SignalP"/>
    </source>
</evidence>
<feature type="signal peptide" evidence="2">
    <location>
        <begin position="1"/>
        <end position="26"/>
    </location>
</feature>
<evidence type="ECO:0000313" key="4">
    <source>
        <dbReference type="Proteomes" id="UP000587415"/>
    </source>
</evidence>
<reference evidence="3 4" key="1">
    <citation type="submission" date="2020-03" db="EMBL/GenBank/DDBJ databases">
        <title>Genomic Encyclopedia of Type Strains, Phase IV (KMG-IV): sequencing the most valuable type-strain genomes for metagenomic binning, comparative biology and taxonomic classification.</title>
        <authorList>
            <person name="Goeker M."/>
        </authorList>
    </citation>
    <scope>NUCLEOTIDE SEQUENCE [LARGE SCALE GENOMIC DNA]</scope>
    <source>
        <strain evidence="3 4">DSM 4736</strain>
    </source>
</reference>
<dbReference type="PROSITE" id="PS50005">
    <property type="entry name" value="TPR"/>
    <property type="match status" value="1"/>
</dbReference>
<sequence length="277" mass="29753">MSIGWVRLSTGLSIAAFLAMAPAAYGQMPPQDGTTITLGGQGRLSRAESEDLAVYEAAMRDFECRGFAGLEANRTKLMRSLDRAPATYPVVERTRDRIIVRVADQADALMMSLMAGAMGGADDGRPRQVVTQANVYPMIALVLGSAAVERQDYEGAIVLLDRGLALQPLDRLLLAERITALHGLGKWEEGLRAADEALASQDLLIASHAAMFHRKRGFSLVELGRLDEAQAAYEESLTTEPDNAAALREIAYIAELRQGAKPTEAQFIAPGAAPSAQ</sequence>
<dbReference type="SMART" id="SM00028">
    <property type="entry name" value="TPR"/>
    <property type="match status" value="2"/>
</dbReference>